<organism evidence="2 3">
    <name type="scientific">Pseudomonas fluorescens</name>
    <dbReference type="NCBI Taxonomy" id="294"/>
    <lineage>
        <taxon>Bacteria</taxon>
        <taxon>Pseudomonadati</taxon>
        <taxon>Pseudomonadota</taxon>
        <taxon>Gammaproteobacteria</taxon>
        <taxon>Pseudomonadales</taxon>
        <taxon>Pseudomonadaceae</taxon>
        <taxon>Pseudomonas</taxon>
    </lineage>
</organism>
<evidence type="ECO:0000313" key="3">
    <source>
        <dbReference type="Proteomes" id="UP000076489"/>
    </source>
</evidence>
<proteinExistence type="predicted"/>
<sequence>MKKNHLDAIKQLEAALLLCKKSGLALVGIDNNIYVTVVDAAFKAECRSLSSCEAVLNRSNSDHAGTTSIDTSGVYLDSGAT</sequence>
<dbReference type="AlphaFoldDB" id="A0A161Z9S7"/>
<gene>
    <name evidence="2" type="ORF">A1D17_02745</name>
</gene>
<reference evidence="2 3" key="2">
    <citation type="journal article" date="2018" name="Nature">
        <title>Mutant phenotypes for thousands of bacterial genes of unknown function.</title>
        <authorList>
            <person name="Price M.N."/>
            <person name="Wetmore K.M."/>
            <person name="Waters R.J."/>
            <person name="Callaghan M."/>
            <person name="Ray J."/>
            <person name="Liu H."/>
            <person name="Kuehl J.V."/>
            <person name="Melnyk R.A."/>
            <person name="Lamson J.S."/>
            <person name="Suh Y."/>
            <person name="Carlson H.K."/>
            <person name="Esquivel Z."/>
            <person name="Sadeeshkumar H."/>
            <person name="Chakraborty R."/>
            <person name="Zane G.M."/>
            <person name="Rubin B.E."/>
            <person name="Wall J.D."/>
            <person name="Visel A."/>
            <person name="Bristow J."/>
            <person name="Blow M.J."/>
            <person name="Arkin A.P."/>
            <person name="Deutschbauer A.M."/>
        </authorList>
    </citation>
    <scope>NUCLEOTIDE SEQUENCE [LARGE SCALE GENOMIC DNA]</scope>
    <source>
        <strain evidence="2 3">FW300-N1B4</strain>
    </source>
</reference>
<name>A0A161Z9S7_PSEFL</name>
<feature type="compositionally biased region" description="Polar residues" evidence="1">
    <location>
        <begin position="60"/>
        <end position="71"/>
    </location>
</feature>
<evidence type="ECO:0000256" key="1">
    <source>
        <dbReference type="SAM" id="MobiDB-lite"/>
    </source>
</evidence>
<comment type="caution">
    <text evidence="2">The sequence shown here is derived from an EMBL/GenBank/DDBJ whole genome shotgun (WGS) entry which is preliminary data.</text>
</comment>
<reference evidence="3" key="1">
    <citation type="submission" date="2016-03" db="EMBL/GenBank/DDBJ databases">
        <authorList>
            <person name="Ray J."/>
            <person name="Price M."/>
            <person name="Deutschbauer A."/>
        </authorList>
    </citation>
    <scope>NUCLEOTIDE SEQUENCE [LARGE SCALE GENOMIC DNA]</scope>
    <source>
        <strain evidence="3">FW300-N1B4</strain>
    </source>
</reference>
<evidence type="ECO:0000313" key="2">
    <source>
        <dbReference type="EMBL" id="KZN20477.1"/>
    </source>
</evidence>
<dbReference type="EMBL" id="LUKJ01000002">
    <property type="protein sequence ID" value="KZN20477.1"/>
    <property type="molecule type" value="Genomic_DNA"/>
</dbReference>
<accession>A0A161Z9S7</accession>
<feature type="region of interest" description="Disordered" evidence="1">
    <location>
        <begin position="60"/>
        <end position="81"/>
    </location>
</feature>
<protein>
    <submittedName>
        <fullName evidence="2">Uncharacterized protein</fullName>
    </submittedName>
</protein>
<dbReference type="Proteomes" id="UP000076489">
    <property type="component" value="Unassembled WGS sequence"/>
</dbReference>